<evidence type="ECO:0000313" key="2">
    <source>
        <dbReference type="Proteomes" id="UP001311915"/>
    </source>
</evidence>
<reference evidence="1 2" key="1">
    <citation type="submission" date="2023-10" db="EMBL/GenBank/DDBJ databases">
        <title>Genome-Wide Identification Analysis in wild type Solanum Pinnatisectum Reveals Some Genes Defensing Phytophthora Infestans.</title>
        <authorList>
            <person name="Sun C."/>
        </authorList>
    </citation>
    <scope>NUCLEOTIDE SEQUENCE [LARGE SCALE GENOMIC DNA]</scope>
    <source>
        <strain evidence="1">LQN</strain>
        <tissue evidence="1">Leaf</tissue>
    </source>
</reference>
<sequence length="128" mass="14938">MTNMILLNPRINQNIINENNNKHIKIRIKHSVHKIHERCRSISQTKCHDSKLIMTISGPKSCIRDVTLSYSQLMIARSEIYLRKTSGTLKLIEEIINSQKRILILDSNLVQLTVIYTHPKRTIFLPHK</sequence>
<proteinExistence type="predicted"/>
<dbReference type="Proteomes" id="UP001311915">
    <property type="component" value="Unassembled WGS sequence"/>
</dbReference>
<gene>
    <name evidence="1" type="ORF">R3W88_022319</name>
</gene>
<name>A0AAV9LUB7_9SOLN</name>
<organism evidence="1 2">
    <name type="scientific">Solanum pinnatisectum</name>
    <name type="common">tansyleaf nightshade</name>
    <dbReference type="NCBI Taxonomy" id="50273"/>
    <lineage>
        <taxon>Eukaryota</taxon>
        <taxon>Viridiplantae</taxon>
        <taxon>Streptophyta</taxon>
        <taxon>Embryophyta</taxon>
        <taxon>Tracheophyta</taxon>
        <taxon>Spermatophyta</taxon>
        <taxon>Magnoliopsida</taxon>
        <taxon>eudicotyledons</taxon>
        <taxon>Gunneridae</taxon>
        <taxon>Pentapetalae</taxon>
        <taxon>asterids</taxon>
        <taxon>lamiids</taxon>
        <taxon>Solanales</taxon>
        <taxon>Solanaceae</taxon>
        <taxon>Solanoideae</taxon>
        <taxon>Solaneae</taxon>
        <taxon>Solanum</taxon>
    </lineage>
</organism>
<keyword evidence="2" id="KW-1185">Reference proteome</keyword>
<accession>A0AAV9LUB7</accession>
<comment type="caution">
    <text evidence="1">The sequence shown here is derived from an EMBL/GenBank/DDBJ whole genome shotgun (WGS) entry which is preliminary data.</text>
</comment>
<protein>
    <submittedName>
        <fullName evidence="1">Uncharacterized protein</fullName>
    </submittedName>
</protein>
<dbReference type="EMBL" id="JAWPEI010000004">
    <property type="protein sequence ID" value="KAK4729331.1"/>
    <property type="molecule type" value="Genomic_DNA"/>
</dbReference>
<dbReference type="AlphaFoldDB" id="A0AAV9LUB7"/>
<evidence type="ECO:0000313" key="1">
    <source>
        <dbReference type="EMBL" id="KAK4729331.1"/>
    </source>
</evidence>